<proteinExistence type="predicted"/>
<comment type="caution">
    <text evidence="2">The sequence shown here is derived from an EMBL/GenBank/DDBJ whole genome shotgun (WGS) entry which is preliminary data.</text>
</comment>
<name>A0A834XID4_9FABA</name>
<evidence type="ECO:0000313" key="2">
    <source>
        <dbReference type="EMBL" id="KAF7845133.1"/>
    </source>
</evidence>
<organism evidence="2 3">
    <name type="scientific">Senna tora</name>
    <dbReference type="NCBI Taxonomy" id="362788"/>
    <lineage>
        <taxon>Eukaryota</taxon>
        <taxon>Viridiplantae</taxon>
        <taxon>Streptophyta</taxon>
        <taxon>Embryophyta</taxon>
        <taxon>Tracheophyta</taxon>
        <taxon>Spermatophyta</taxon>
        <taxon>Magnoliopsida</taxon>
        <taxon>eudicotyledons</taxon>
        <taxon>Gunneridae</taxon>
        <taxon>Pentapetalae</taxon>
        <taxon>rosids</taxon>
        <taxon>fabids</taxon>
        <taxon>Fabales</taxon>
        <taxon>Fabaceae</taxon>
        <taxon>Caesalpinioideae</taxon>
        <taxon>Cassia clade</taxon>
        <taxon>Senna</taxon>
    </lineage>
</organism>
<accession>A0A834XID4</accession>
<protein>
    <submittedName>
        <fullName evidence="2">Uncharacterized protein</fullName>
    </submittedName>
</protein>
<feature type="compositionally biased region" description="Polar residues" evidence="1">
    <location>
        <begin position="9"/>
        <end position="21"/>
    </location>
</feature>
<feature type="region of interest" description="Disordered" evidence="1">
    <location>
        <begin position="1"/>
        <end position="21"/>
    </location>
</feature>
<keyword evidence="3" id="KW-1185">Reference proteome</keyword>
<reference evidence="2" key="1">
    <citation type="submission" date="2020-09" db="EMBL/GenBank/DDBJ databases">
        <title>Genome-Enabled Discovery of Anthraquinone Biosynthesis in Senna tora.</title>
        <authorList>
            <person name="Kang S.-H."/>
            <person name="Pandey R.P."/>
            <person name="Lee C.-M."/>
            <person name="Sim J.-S."/>
            <person name="Jeong J.-T."/>
            <person name="Choi B.-S."/>
            <person name="Jung M."/>
            <person name="Ginzburg D."/>
            <person name="Zhao K."/>
            <person name="Won S.Y."/>
            <person name="Oh T.-J."/>
            <person name="Yu Y."/>
            <person name="Kim N.-H."/>
            <person name="Lee O.R."/>
            <person name="Lee T.-H."/>
            <person name="Bashyal P."/>
            <person name="Kim T.-S."/>
            <person name="Lee W.-H."/>
            <person name="Kawkins C."/>
            <person name="Kim C.-K."/>
            <person name="Kim J.S."/>
            <person name="Ahn B.O."/>
            <person name="Rhee S.Y."/>
            <person name="Sohng J.K."/>
        </authorList>
    </citation>
    <scope>NUCLEOTIDE SEQUENCE</scope>
    <source>
        <tissue evidence="2">Leaf</tissue>
    </source>
</reference>
<evidence type="ECO:0000313" key="3">
    <source>
        <dbReference type="Proteomes" id="UP000634136"/>
    </source>
</evidence>
<gene>
    <name evidence="2" type="ORF">G2W53_002038</name>
</gene>
<dbReference type="EMBL" id="JAAIUW010000001">
    <property type="protein sequence ID" value="KAF7845133.1"/>
    <property type="molecule type" value="Genomic_DNA"/>
</dbReference>
<evidence type="ECO:0000256" key="1">
    <source>
        <dbReference type="SAM" id="MobiDB-lite"/>
    </source>
</evidence>
<dbReference type="Proteomes" id="UP000634136">
    <property type="component" value="Unassembled WGS sequence"/>
</dbReference>
<sequence>MGKKFQAQGRLSKNAKTFMSA</sequence>
<dbReference type="AlphaFoldDB" id="A0A834XID4"/>